<feature type="coiled-coil region" evidence="8">
    <location>
        <begin position="205"/>
        <end position="236"/>
    </location>
</feature>
<dbReference type="InterPro" id="IPR001959">
    <property type="entry name" value="Transposase"/>
</dbReference>
<dbReference type="AlphaFoldDB" id="E3PWE7"/>
<dbReference type="Pfam" id="PF01385">
    <property type="entry name" value="OrfB_IS605"/>
    <property type="match status" value="1"/>
</dbReference>
<keyword evidence="7" id="KW-0233">DNA recombination</keyword>
<dbReference type="NCBIfam" id="NF040570">
    <property type="entry name" value="guided_TnpB"/>
    <property type="match status" value="1"/>
</dbReference>
<evidence type="ECO:0000259" key="11">
    <source>
        <dbReference type="Pfam" id="PF12323"/>
    </source>
</evidence>
<proteinExistence type="inferred from homology"/>
<dbReference type="InterPro" id="IPR051399">
    <property type="entry name" value="RNA-guided_DNA_endo/Transpos"/>
</dbReference>
<feature type="domain" description="Probable transposase IS891/IS1136/IS1341" evidence="9">
    <location>
        <begin position="171"/>
        <end position="301"/>
    </location>
</feature>
<organism evidence="12 13">
    <name type="scientific">Acetoanaerobium sticklandii (strain ATCC 12662 / DSM 519 / JCM 1433 / CCUG 9281 / NCIMB 10654 / HF)</name>
    <name type="common">Clostridium sticklandii</name>
    <dbReference type="NCBI Taxonomy" id="499177"/>
    <lineage>
        <taxon>Bacteria</taxon>
        <taxon>Bacillati</taxon>
        <taxon>Bacillota</taxon>
        <taxon>Clostridia</taxon>
        <taxon>Peptostreptococcales</taxon>
        <taxon>Filifactoraceae</taxon>
        <taxon>Acetoanaerobium</taxon>
    </lineage>
</organism>
<dbReference type="InterPro" id="IPR021027">
    <property type="entry name" value="Transposase_put_HTH"/>
</dbReference>
<dbReference type="InterPro" id="IPR010095">
    <property type="entry name" value="Cas12f1-like_TNB"/>
</dbReference>
<gene>
    <name evidence="12" type="ordered locus">CLOST_0636</name>
</gene>
<dbReference type="EMBL" id="FP565809">
    <property type="protein sequence ID" value="CBH20762.1"/>
    <property type="molecule type" value="Genomic_DNA"/>
</dbReference>
<evidence type="ECO:0000256" key="2">
    <source>
        <dbReference type="ARBA" id="ARBA00011044"/>
    </source>
</evidence>
<name>E3PWE7_ACESD</name>
<dbReference type="KEGG" id="cst:CLOST_0636"/>
<dbReference type="Pfam" id="PF12323">
    <property type="entry name" value="HTH_OrfB_IS605"/>
    <property type="match status" value="1"/>
</dbReference>
<evidence type="ECO:0000256" key="4">
    <source>
        <dbReference type="ARBA" id="ARBA00022723"/>
    </source>
</evidence>
<comment type="similarity">
    <text evidence="1">In the C-terminal section; belongs to the transposase 35 family.</text>
</comment>
<keyword evidence="3" id="KW-0815">Transposition</keyword>
<evidence type="ECO:0000259" key="10">
    <source>
        <dbReference type="Pfam" id="PF07282"/>
    </source>
</evidence>
<dbReference type="PANTHER" id="PTHR30405">
    <property type="entry name" value="TRANSPOSASE"/>
    <property type="match status" value="1"/>
</dbReference>
<keyword evidence="8" id="KW-0175">Coiled coil</keyword>
<dbReference type="GO" id="GO:0046872">
    <property type="term" value="F:metal ion binding"/>
    <property type="evidence" value="ECO:0007669"/>
    <property type="project" value="UniProtKB-KW"/>
</dbReference>
<evidence type="ECO:0000256" key="7">
    <source>
        <dbReference type="ARBA" id="ARBA00023172"/>
    </source>
</evidence>
<dbReference type="BioCyc" id="CSTI499177:GJE9-680-MONOMER"/>
<reference evidence="13" key="1">
    <citation type="journal article" date="2010" name="BMC Genomics">
        <title>Clostridium sticklandii, a specialist in amino acid degradation:revisiting its metabolism through its genome sequence.</title>
        <authorList>
            <person name="Fonknechten N."/>
            <person name="Chaussonnerie S."/>
            <person name="Tricot S."/>
            <person name="Lajus A."/>
            <person name="Andreesen J.R."/>
            <person name="Perchat N."/>
            <person name="Pelletier E."/>
            <person name="Gouyvenoux M."/>
            <person name="Barbe V."/>
            <person name="Salanoubat M."/>
            <person name="Le Paslier D."/>
            <person name="Weissenbach J."/>
            <person name="Cohen G.N."/>
            <person name="Kreimeyer A."/>
        </authorList>
    </citation>
    <scope>NUCLEOTIDE SEQUENCE [LARGE SCALE GENOMIC DNA]</scope>
    <source>
        <strain evidence="13">ATCC 12662 / DSM 519 / JCM 1433 / CCUG 9281 / NCIMB 10654 / HF</strain>
    </source>
</reference>
<keyword evidence="6" id="KW-0238">DNA-binding</keyword>
<sequence>MLVPNNKQRTTLFQYAGAKRFAYNWALARQQENYKNGGKFISDNDLRKEFTQLKKLEEYQWLNSVSNNVTKQAIKDCCMAFKRFFKDQAKYPKFKSRKHDEPKFYQDNIKIQFTGTHVKFEGFTDSKKKNKQQINWVRLAEHERIPHDKNIKYINPRVSFDGLNWFVSVGVECEDSLETPVNQGLGVDLGIKDLAICSDDNTYKTINKTKKVKQLKKRLKRQQRQVSRKYDNLKLDKVYKKGERPKKTKNIIKLERKINKTHKRLNGIRHNYLHQTTSEIINRKPMFVVLEDLNVSGMLKNKHLSKAIQEQCFYEFYRQMQYKCLWNNIEFIEADRFYASSKTCSECGAKNKKLQLSDREWACSECGVVHDRDKNAAINLMKYGQSIVTAL</sequence>
<dbReference type="Pfam" id="PF07282">
    <property type="entry name" value="Cas12f1-like_TNB"/>
    <property type="match status" value="1"/>
</dbReference>
<comment type="similarity">
    <text evidence="2">In the N-terminal section; belongs to the transposase 2 family.</text>
</comment>
<dbReference type="GO" id="GO:0006310">
    <property type="term" value="P:DNA recombination"/>
    <property type="evidence" value="ECO:0007669"/>
    <property type="project" value="UniProtKB-KW"/>
</dbReference>
<evidence type="ECO:0000256" key="6">
    <source>
        <dbReference type="ARBA" id="ARBA00023125"/>
    </source>
</evidence>
<dbReference type="GO" id="GO:0003677">
    <property type="term" value="F:DNA binding"/>
    <property type="evidence" value="ECO:0007669"/>
    <property type="project" value="UniProtKB-KW"/>
</dbReference>
<feature type="domain" description="Cas12f1-like TNB" evidence="10">
    <location>
        <begin position="313"/>
        <end position="380"/>
    </location>
</feature>
<dbReference type="GO" id="GO:0032196">
    <property type="term" value="P:transposition"/>
    <property type="evidence" value="ECO:0007669"/>
    <property type="project" value="UniProtKB-KW"/>
</dbReference>
<keyword evidence="5" id="KW-0862">Zinc</keyword>
<evidence type="ECO:0000313" key="13">
    <source>
        <dbReference type="Proteomes" id="UP000007041"/>
    </source>
</evidence>
<evidence type="ECO:0000256" key="8">
    <source>
        <dbReference type="SAM" id="Coils"/>
    </source>
</evidence>
<feature type="domain" description="Transposase putative helix-turn-helix" evidence="11">
    <location>
        <begin position="2"/>
        <end position="39"/>
    </location>
</feature>
<evidence type="ECO:0000256" key="5">
    <source>
        <dbReference type="ARBA" id="ARBA00022833"/>
    </source>
</evidence>
<dbReference type="STRING" id="1511.CLOST_0636"/>
<evidence type="ECO:0000313" key="12">
    <source>
        <dbReference type="EMBL" id="CBH20762.1"/>
    </source>
</evidence>
<keyword evidence="13" id="KW-1185">Reference proteome</keyword>
<dbReference type="HOGENOM" id="CLU_032903_0_2_9"/>
<keyword evidence="4" id="KW-0479">Metal-binding</keyword>
<evidence type="ECO:0000256" key="3">
    <source>
        <dbReference type="ARBA" id="ARBA00022578"/>
    </source>
</evidence>
<dbReference type="Proteomes" id="UP000007041">
    <property type="component" value="Chromosome"/>
</dbReference>
<dbReference type="PANTHER" id="PTHR30405:SF25">
    <property type="entry name" value="RNA-GUIDED DNA ENDONUCLEASE INSQ-RELATED"/>
    <property type="match status" value="1"/>
</dbReference>
<evidence type="ECO:0000259" key="9">
    <source>
        <dbReference type="Pfam" id="PF01385"/>
    </source>
</evidence>
<protein>
    <submittedName>
        <fullName evidence="12">Transposase</fullName>
    </submittedName>
</protein>
<dbReference type="eggNOG" id="COG0675">
    <property type="taxonomic scope" value="Bacteria"/>
</dbReference>
<evidence type="ECO:0000256" key="1">
    <source>
        <dbReference type="ARBA" id="ARBA00008761"/>
    </source>
</evidence>
<accession>E3PWE7</accession>